<feature type="transmembrane region" description="Helical" evidence="4">
    <location>
        <begin position="384"/>
        <end position="405"/>
    </location>
</feature>
<keyword evidence="4" id="KW-1133">Transmembrane helix</keyword>
<dbReference type="EMBL" id="DWXO01000021">
    <property type="protein sequence ID" value="HJB79763.1"/>
    <property type="molecule type" value="Genomic_DNA"/>
</dbReference>
<dbReference type="InterPro" id="IPR029044">
    <property type="entry name" value="Nucleotide-diphossugar_trans"/>
</dbReference>
<dbReference type="Gene3D" id="3.90.550.10">
    <property type="entry name" value="Spore Coat Polysaccharide Biosynthesis Protein SpsA, Chain A"/>
    <property type="match status" value="1"/>
</dbReference>
<comment type="similarity">
    <text evidence="1">Belongs to the glycosyltransferase 2 family.</text>
</comment>
<dbReference type="AlphaFoldDB" id="A0A9D2MMD0"/>
<evidence type="ECO:0000313" key="6">
    <source>
        <dbReference type="Proteomes" id="UP000823921"/>
    </source>
</evidence>
<feature type="transmembrane region" description="Helical" evidence="4">
    <location>
        <begin position="303"/>
        <end position="328"/>
    </location>
</feature>
<dbReference type="EC" id="2.4.-.-" evidence="5"/>
<evidence type="ECO:0000256" key="2">
    <source>
        <dbReference type="ARBA" id="ARBA00022676"/>
    </source>
</evidence>
<sequence length="424" mass="48565">MTILEFVKDLNFAVVLLFTLLYLYQGFYVVVGLVRRRWKETHQPEKLHRFAVVVSARNEEGVIGELLDSLNKQNYPKELLDLYVVADNCTDDTAGVARKAGAFVYERFDQQKKGKGYAMDYLFHRLEEEGRDVYDGYFVFDADNLVDPNFVAEMNRTFDKGYDAITCYRNSKNFGDNWISAGYSIWFLREARFLNFPRTLLGTNCHVSGTGFLVSAKVIRENGGWPFHLLTEDIQFSVDCAIQGRKIGYCDSAVVYDEQPTTFRQSWDQRLRWSKGFYEVDRNYTVPLLKGCLRPGRLGTSCYDMFVTVAPGMLLTLVMILFNGIILASCMTQPAYIAARVIDVTAGFMLSALWNFYVGLFFYGLLTVISEWKHISASPLRKLGYVFTFPIFMFTYIPISIAALVKKVEWKPIYHTSTKRVGAG</sequence>
<keyword evidence="4" id="KW-0812">Transmembrane</keyword>
<keyword evidence="3 5" id="KW-0808">Transferase</keyword>
<reference evidence="5" key="2">
    <citation type="submission" date="2021-04" db="EMBL/GenBank/DDBJ databases">
        <authorList>
            <person name="Gilroy R."/>
        </authorList>
    </citation>
    <scope>NUCLEOTIDE SEQUENCE</scope>
    <source>
        <strain evidence="5">CHK192-8294</strain>
    </source>
</reference>
<organism evidence="5 6">
    <name type="scientific">Candidatus Flavonifractor intestinigallinarum</name>
    <dbReference type="NCBI Taxonomy" id="2838586"/>
    <lineage>
        <taxon>Bacteria</taxon>
        <taxon>Bacillati</taxon>
        <taxon>Bacillota</taxon>
        <taxon>Clostridia</taxon>
        <taxon>Eubacteriales</taxon>
        <taxon>Oscillospiraceae</taxon>
        <taxon>Flavonifractor</taxon>
    </lineage>
</organism>
<evidence type="ECO:0000256" key="3">
    <source>
        <dbReference type="ARBA" id="ARBA00022679"/>
    </source>
</evidence>
<keyword evidence="4" id="KW-0472">Membrane</keyword>
<protein>
    <submittedName>
        <fullName evidence="5">Glycosyltransferase</fullName>
        <ecNumber evidence="5">2.4.-.-</ecNumber>
    </submittedName>
</protein>
<feature type="transmembrane region" description="Helical" evidence="4">
    <location>
        <begin position="348"/>
        <end position="372"/>
    </location>
</feature>
<dbReference type="Proteomes" id="UP000823921">
    <property type="component" value="Unassembled WGS sequence"/>
</dbReference>
<dbReference type="GO" id="GO:0016757">
    <property type="term" value="F:glycosyltransferase activity"/>
    <property type="evidence" value="ECO:0007669"/>
    <property type="project" value="UniProtKB-KW"/>
</dbReference>
<dbReference type="SUPFAM" id="SSF53448">
    <property type="entry name" value="Nucleotide-diphospho-sugar transferases"/>
    <property type="match status" value="1"/>
</dbReference>
<proteinExistence type="inferred from homology"/>
<evidence type="ECO:0000256" key="4">
    <source>
        <dbReference type="SAM" id="Phobius"/>
    </source>
</evidence>
<name>A0A9D2MMD0_9FIRM</name>
<comment type="caution">
    <text evidence="5">The sequence shown here is derived from an EMBL/GenBank/DDBJ whole genome shotgun (WGS) entry which is preliminary data.</text>
</comment>
<dbReference type="PANTHER" id="PTHR43630">
    <property type="entry name" value="POLY-BETA-1,6-N-ACETYL-D-GLUCOSAMINE SYNTHASE"/>
    <property type="match status" value="1"/>
</dbReference>
<evidence type="ECO:0000256" key="1">
    <source>
        <dbReference type="ARBA" id="ARBA00006739"/>
    </source>
</evidence>
<reference evidence="5" key="1">
    <citation type="journal article" date="2021" name="PeerJ">
        <title>Extensive microbial diversity within the chicken gut microbiome revealed by metagenomics and culture.</title>
        <authorList>
            <person name="Gilroy R."/>
            <person name="Ravi A."/>
            <person name="Getino M."/>
            <person name="Pursley I."/>
            <person name="Horton D.L."/>
            <person name="Alikhan N.F."/>
            <person name="Baker D."/>
            <person name="Gharbi K."/>
            <person name="Hall N."/>
            <person name="Watson M."/>
            <person name="Adriaenssens E.M."/>
            <person name="Foster-Nyarko E."/>
            <person name="Jarju S."/>
            <person name="Secka A."/>
            <person name="Antonio M."/>
            <person name="Oren A."/>
            <person name="Chaudhuri R.R."/>
            <person name="La Ragione R."/>
            <person name="Hildebrand F."/>
            <person name="Pallen M.J."/>
        </authorList>
    </citation>
    <scope>NUCLEOTIDE SEQUENCE</scope>
    <source>
        <strain evidence="5">CHK192-8294</strain>
    </source>
</reference>
<keyword evidence="2 5" id="KW-0328">Glycosyltransferase</keyword>
<dbReference type="PANTHER" id="PTHR43630:SF1">
    <property type="entry name" value="POLY-BETA-1,6-N-ACETYL-D-GLUCOSAMINE SYNTHASE"/>
    <property type="match status" value="1"/>
</dbReference>
<evidence type="ECO:0000313" key="5">
    <source>
        <dbReference type="EMBL" id="HJB79763.1"/>
    </source>
</evidence>
<feature type="transmembrane region" description="Helical" evidence="4">
    <location>
        <begin position="12"/>
        <end position="34"/>
    </location>
</feature>
<accession>A0A9D2MMD0</accession>
<dbReference type="Pfam" id="PF13641">
    <property type="entry name" value="Glyco_tranf_2_3"/>
    <property type="match status" value="1"/>
</dbReference>
<dbReference type="CDD" id="cd06438">
    <property type="entry name" value="EpsO_like"/>
    <property type="match status" value="1"/>
</dbReference>
<gene>
    <name evidence="5" type="ORF">H9712_02140</name>
</gene>